<comment type="caution">
    <text evidence="1">The sequence shown here is derived from an EMBL/GenBank/DDBJ whole genome shotgun (WGS) entry which is preliminary data.</text>
</comment>
<dbReference type="Proteomes" id="UP000737018">
    <property type="component" value="Unassembled WGS sequence"/>
</dbReference>
<evidence type="ECO:0000313" key="1">
    <source>
        <dbReference type="EMBL" id="KAF3969925.1"/>
    </source>
</evidence>
<evidence type="ECO:0000313" key="2">
    <source>
        <dbReference type="Proteomes" id="UP000737018"/>
    </source>
</evidence>
<reference evidence="1" key="1">
    <citation type="submission" date="2020-03" db="EMBL/GenBank/DDBJ databases">
        <title>Castanea mollissima Vanexum genome sequencing.</title>
        <authorList>
            <person name="Staton M."/>
        </authorList>
    </citation>
    <scope>NUCLEOTIDE SEQUENCE</scope>
    <source>
        <tissue evidence="1">Leaf</tissue>
    </source>
</reference>
<proteinExistence type="predicted"/>
<organism evidence="1 2">
    <name type="scientific">Castanea mollissima</name>
    <name type="common">Chinese chestnut</name>
    <dbReference type="NCBI Taxonomy" id="60419"/>
    <lineage>
        <taxon>Eukaryota</taxon>
        <taxon>Viridiplantae</taxon>
        <taxon>Streptophyta</taxon>
        <taxon>Embryophyta</taxon>
        <taxon>Tracheophyta</taxon>
        <taxon>Spermatophyta</taxon>
        <taxon>Magnoliopsida</taxon>
        <taxon>eudicotyledons</taxon>
        <taxon>Gunneridae</taxon>
        <taxon>Pentapetalae</taxon>
        <taxon>rosids</taxon>
        <taxon>fabids</taxon>
        <taxon>Fagales</taxon>
        <taxon>Fagaceae</taxon>
        <taxon>Castanea</taxon>
    </lineage>
</organism>
<name>A0A8J4VTI6_9ROSI</name>
<keyword evidence="2" id="KW-1185">Reference proteome</keyword>
<gene>
    <name evidence="1" type="ORF">CMV_006326</name>
</gene>
<accession>A0A8J4VTI6</accession>
<dbReference type="EMBL" id="JRKL02000592">
    <property type="protein sequence ID" value="KAF3969925.1"/>
    <property type="molecule type" value="Genomic_DNA"/>
</dbReference>
<sequence length="68" mass="7845">MSSKLTLKWFIAFHRIYNRAINSRLAVDSSENPKFNSASSSLLFCCSCMKIFWSWNGGYGEYAAFRFS</sequence>
<dbReference type="AlphaFoldDB" id="A0A8J4VTI6"/>
<protein>
    <submittedName>
        <fullName evidence="1">Uncharacterized protein</fullName>
    </submittedName>
</protein>